<feature type="compositionally biased region" description="Polar residues" evidence="1">
    <location>
        <begin position="13"/>
        <end position="22"/>
    </location>
</feature>
<evidence type="ECO:0000313" key="2">
    <source>
        <dbReference type="EMBL" id="GMG14643.1"/>
    </source>
</evidence>
<feature type="region of interest" description="Disordered" evidence="1">
    <location>
        <begin position="1"/>
        <end position="22"/>
    </location>
</feature>
<accession>A0A9W6YMX1</accession>
<proteinExistence type="predicted"/>
<gene>
    <name evidence="2" type="ORF">Pfra01_002917000</name>
</gene>
<evidence type="ECO:0000313" key="3">
    <source>
        <dbReference type="Proteomes" id="UP001165121"/>
    </source>
</evidence>
<reference evidence="2" key="1">
    <citation type="submission" date="2023-04" db="EMBL/GenBank/DDBJ databases">
        <title>Phytophthora fragariaefolia NBRC 109709.</title>
        <authorList>
            <person name="Ichikawa N."/>
            <person name="Sato H."/>
            <person name="Tonouchi N."/>
        </authorList>
    </citation>
    <scope>NUCLEOTIDE SEQUENCE</scope>
    <source>
        <strain evidence="2">NBRC 109709</strain>
    </source>
</reference>
<dbReference type="Proteomes" id="UP001165121">
    <property type="component" value="Unassembled WGS sequence"/>
</dbReference>
<comment type="caution">
    <text evidence="2">The sequence shown here is derived from an EMBL/GenBank/DDBJ whole genome shotgun (WGS) entry which is preliminary data.</text>
</comment>
<protein>
    <submittedName>
        <fullName evidence="2">Unnamed protein product</fullName>
    </submittedName>
</protein>
<sequence>MGKRKTHAPEDPFTQSTAPLTSNHKKLDKLRLDLWLTAIKQEKLVKLIRNEIPDCKNSDARNVVHENTELLKKHIEKTQEILEATFDHSIQCYKNQRAKKKRKL</sequence>
<dbReference type="AlphaFoldDB" id="A0A9W6YMX1"/>
<keyword evidence="3" id="KW-1185">Reference proteome</keyword>
<dbReference type="OrthoDB" id="107471at2759"/>
<name>A0A9W6YMX1_9STRA</name>
<organism evidence="2 3">
    <name type="scientific">Phytophthora fragariaefolia</name>
    <dbReference type="NCBI Taxonomy" id="1490495"/>
    <lineage>
        <taxon>Eukaryota</taxon>
        <taxon>Sar</taxon>
        <taxon>Stramenopiles</taxon>
        <taxon>Oomycota</taxon>
        <taxon>Peronosporomycetes</taxon>
        <taxon>Peronosporales</taxon>
        <taxon>Peronosporaceae</taxon>
        <taxon>Phytophthora</taxon>
    </lineage>
</organism>
<dbReference type="EMBL" id="BSXT01018853">
    <property type="protein sequence ID" value="GMG14643.1"/>
    <property type="molecule type" value="Genomic_DNA"/>
</dbReference>
<evidence type="ECO:0000256" key="1">
    <source>
        <dbReference type="SAM" id="MobiDB-lite"/>
    </source>
</evidence>